<dbReference type="PATRIC" id="fig|1410657.5.peg.1913"/>
<gene>
    <name evidence="10" type="ORF">IV49_GL001854</name>
</gene>
<sequence length="105" mass="11994">MDAKTKEEKKELKEKLKAERKELRAAKKLERKRALAESIDEDPLKLKDWCSLKGIREEIKKVHWLSKKELAIDSGVVLAFTIVLGLYFYASDAIIALILKALGLN</sequence>
<evidence type="ECO:0000256" key="2">
    <source>
        <dbReference type="ARBA" id="ARBA00022448"/>
    </source>
</evidence>
<evidence type="ECO:0000256" key="7">
    <source>
        <dbReference type="ARBA" id="ARBA00023136"/>
    </source>
</evidence>
<evidence type="ECO:0000256" key="3">
    <source>
        <dbReference type="ARBA" id="ARBA00022692"/>
    </source>
</evidence>
<feature type="coiled-coil region" evidence="8">
    <location>
        <begin position="2"/>
        <end position="33"/>
    </location>
</feature>
<dbReference type="Proteomes" id="UP000051841">
    <property type="component" value="Unassembled WGS sequence"/>
</dbReference>
<keyword evidence="8" id="KW-0175">Coiled coil</keyword>
<evidence type="ECO:0000256" key="1">
    <source>
        <dbReference type="ARBA" id="ARBA00004370"/>
    </source>
</evidence>
<keyword evidence="2" id="KW-0813">Transport</keyword>
<dbReference type="GO" id="GO:0016020">
    <property type="term" value="C:membrane"/>
    <property type="evidence" value="ECO:0007669"/>
    <property type="project" value="UniProtKB-SubCell"/>
</dbReference>
<dbReference type="NCBIfam" id="TIGR00964">
    <property type="entry name" value="secE_bact"/>
    <property type="match status" value="1"/>
</dbReference>
<dbReference type="EMBL" id="JQBL01000061">
    <property type="protein sequence ID" value="KRN46250.1"/>
    <property type="molecule type" value="Genomic_DNA"/>
</dbReference>
<proteinExistence type="predicted"/>
<feature type="transmembrane region" description="Helical" evidence="9">
    <location>
        <begin position="70"/>
        <end position="90"/>
    </location>
</feature>
<dbReference type="AlphaFoldDB" id="A0A0R2H8S0"/>
<dbReference type="Gene3D" id="1.20.5.1030">
    <property type="entry name" value="Preprotein translocase secy subunit"/>
    <property type="match status" value="1"/>
</dbReference>
<dbReference type="InterPro" id="IPR001901">
    <property type="entry name" value="Translocase_SecE/Sec61-g"/>
</dbReference>
<keyword evidence="11" id="KW-1185">Reference proteome</keyword>
<dbReference type="GO" id="GO:0006886">
    <property type="term" value="P:intracellular protein transport"/>
    <property type="evidence" value="ECO:0007669"/>
    <property type="project" value="InterPro"/>
</dbReference>
<comment type="caution">
    <text evidence="10">The sequence shown here is derived from an EMBL/GenBank/DDBJ whole genome shotgun (WGS) entry which is preliminary data.</text>
</comment>
<dbReference type="RefSeq" id="WP_080692590.1">
    <property type="nucleotide sequence ID" value="NZ_JNKN01000058.1"/>
</dbReference>
<evidence type="ECO:0000313" key="10">
    <source>
        <dbReference type="EMBL" id="KRN46250.1"/>
    </source>
</evidence>
<dbReference type="Pfam" id="PF00584">
    <property type="entry name" value="SecE"/>
    <property type="match status" value="1"/>
</dbReference>
<keyword evidence="3 9" id="KW-0812">Transmembrane</keyword>
<keyword evidence="6" id="KW-0811">Translocation</keyword>
<comment type="subcellular location">
    <subcellularLocation>
        <location evidence="1">Membrane</location>
    </subcellularLocation>
</comment>
<evidence type="ECO:0008006" key="12">
    <source>
        <dbReference type="Google" id="ProtNLM"/>
    </source>
</evidence>
<evidence type="ECO:0000256" key="5">
    <source>
        <dbReference type="ARBA" id="ARBA00022989"/>
    </source>
</evidence>
<dbReference type="GO" id="GO:0006605">
    <property type="term" value="P:protein targeting"/>
    <property type="evidence" value="ECO:0007669"/>
    <property type="project" value="InterPro"/>
</dbReference>
<keyword evidence="4" id="KW-0653">Protein transport</keyword>
<evidence type="ECO:0000256" key="6">
    <source>
        <dbReference type="ARBA" id="ARBA00023010"/>
    </source>
</evidence>
<dbReference type="InterPro" id="IPR038379">
    <property type="entry name" value="SecE_sf"/>
</dbReference>
<evidence type="ECO:0000256" key="4">
    <source>
        <dbReference type="ARBA" id="ARBA00022927"/>
    </source>
</evidence>
<reference evidence="10 11" key="1">
    <citation type="journal article" date="2015" name="Genome Announc.">
        <title>Expanding the biotechnology potential of lactobacilli through comparative genomics of 213 strains and associated genera.</title>
        <authorList>
            <person name="Sun Z."/>
            <person name="Harris H.M."/>
            <person name="McCann A."/>
            <person name="Guo C."/>
            <person name="Argimon S."/>
            <person name="Zhang W."/>
            <person name="Yang X."/>
            <person name="Jeffery I.B."/>
            <person name="Cooney J.C."/>
            <person name="Kagawa T.F."/>
            <person name="Liu W."/>
            <person name="Song Y."/>
            <person name="Salvetti E."/>
            <person name="Wrobel A."/>
            <person name="Rasinkangas P."/>
            <person name="Parkhill J."/>
            <person name="Rea M.C."/>
            <person name="O'Sullivan O."/>
            <person name="Ritari J."/>
            <person name="Douillard F.P."/>
            <person name="Paul Ross R."/>
            <person name="Yang R."/>
            <person name="Briner A.E."/>
            <person name="Felis G.E."/>
            <person name="de Vos W.M."/>
            <person name="Barrangou R."/>
            <person name="Klaenhammer T.R."/>
            <person name="Caufield P.W."/>
            <person name="Cui Y."/>
            <person name="Zhang H."/>
            <person name="O'Toole P.W."/>
        </authorList>
    </citation>
    <scope>NUCLEOTIDE SEQUENCE [LARGE SCALE GENOMIC DNA]</scope>
    <source>
        <strain evidence="10 11">DSM 20405</strain>
    </source>
</reference>
<organism evidence="10 11">
    <name type="scientific">Kandleria vitulina DSM 20405</name>
    <dbReference type="NCBI Taxonomy" id="1410657"/>
    <lineage>
        <taxon>Bacteria</taxon>
        <taxon>Bacillati</taxon>
        <taxon>Bacillota</taxon>
        <taxon>Erysipelotrichia</taxon>
        <taxon>Erysipelotrichales</taxon>
        <taxon>Coprobacillaceae</taxon>
        <taxon>Kandleria</taxon>
    </lineage>
</organism>
<dbReference type="GO" id="GO:0008320">
    <property type="term" value="F:protein transmembrane transporter activity"/>
    <property type="evidence" value="ECO:0007669"/>
    <property type="project" value="InterPro"/>
</dbReference>
<dbReference type="InterPro" id="IPR005807">
    <property type="entry name" value="SecE_bac"/>
</dbReference>
<keyword evidence="7 9" id="KW-0472">Membrane</keyword>
<accession>A0A0R2H8S0</accession>
<evidence type="ECO:0000256" key="8">
    <source>
        <dbReference type="SAM" id="Coils"/>
    </source>
</evidence>
<protein>
    <recommendedName>
        <fullName evidence="12">Protein translocase subunit SecE</fullName>
    </recommendedName>
</protein>
<dbReference type="GO" id="GO:0009306">
    <property type="term" value="P:protein secretion"/>
    <property type="evidence" value="ECO:0007669"/>
    <property type="project" value="InterPro"/>
</dbReference>
<name>A0A0R2H8S0_9FIRM</name>
<evidence type="ECO:0000256" key="9">
    <source>
        <dbReference type="SAM" id="Phobius"/>
    </source>
</evidence>
<keyword evidence="5 9" id="KW-1133">Transmembrane helix</keyword>
<evidence type="ECO:0000313" key="11">
    <source>
        <dbReference type="Proteomes" id="UP000051841"/>
    </source>
</evidence>